<name>A0ABS0HIA3_9SPHN</name>
<protein>
    <submittedName>
        <fullName evidence="2">DUF3363 domain-containing protein</fullName>
    </submittedName>
</protein>
<dbReference type="EMBL" id="JADQDC010000007">
    <property type="protein sequence ID" value="MBF9151701.1"/>
    <property type="molecule type" value="Genomic_DNA"/>
</dbReference>
<evidence type="ECO:0000256" key="1">
    <source>
        <dbReference type="SAM" id="MobiDB-lite"/>
    </source>
</evidence>
<organism evidence="2 3">
    <name type="scientific">Novosphingobium jiangmenense</name>
    <dbReference type="NCBI Taxonomy" id="2791981"/>
    <lineage>
        <taxon>Bacteria</taxon>
        <taxon>Pseudomonadati</taxon>
        <taxon>Pseudomonadota</taxon>
        <taxon>Alphaproteobacteria</taxon>
        <taxon>Sphingomonadales</taxon>
        <taxon>Sphingomonadaceae</taxon>
        <taxon>Novosphingobium</taxon>
    </lineage>
</organism>
<dbReference type="RefSeq" id="WP_196276018.1">
    <property type="nucleotide sequence ID" value="NZ_JADQDC010000007.1"/>
</dbReference>
<gene>
    <name evidence="2" type="ORF">I2488_11865</name>
</gene>
<keyword evidence="3" id="KW-1185">Reference proteome</keyword>
<reference evidence="2 3" key="1">
    <citation type="submission" date="2020-11" db="EMBL/GenBank/DDBJ databases">
        <title>The genome sequence of Novosphingobium sp. 1Y9A.</title>
        <authorList>
            <person name="Liu Y."/>
        </authorList>
    </citation>
    <scope>NUCLEOTIDE SEQUENCE [LARGE SCALE GENOMIC DNA]</scope>
    <source>
        <strain evidence="2 3">1Y9A</strain>
    </source>
</reference>
<evidence type="ECO:0000313" key="3">
    <source>
        <dbReference type="Proteomes" id="UP000600799"/>
    </source>
</evidence>
<sequence length="579" mass="63619">MSDEDFRIRPGQVRDRGGRSGKPKSLVAQVRALSNKAGRVGITAGGRRSTGRNARGRSAALRMRASQGQRRVVVKARVVRHVGSRFTAAPLARHITYLKREGVTRDGQDAALFGAGDQPPDGAAFAERCAGDRHHFRFIVSPEDSGELADVRTFTRELVRDMARDLGTELDWVALDHWNTDNPHIHILVRGKADDGRDLVIDKDYIREGMRNRAEERVTIELGPRTEREIDRALAREVGADRWTSLDRRLQRIADGLGGLVDLRPEQQRPQTSMERHLIGRVGKLERLGLASRVVPGCWTLKPDLEPTLRQLGVRRDIIKTMHRAMGELGIERSGEHFALHDPAHSERIIGRLVARGLHDELAGSAYAVIDGADGRLHHLRFADLERTGDAAPGAIVELRTWTDRGGRPGTSLWVQSDLALGDQVKARGSTWLDRQLLASEPVPTGGGFGVEIEQAKRDRAEHLVSEGLATRRASRVVLARDILNVLRSRELAEVGEAITGQTGLPYRPTGDGEPVAGTYRQRLNLASGRFAMIDDGLGFALVPWRPALDGHLGQHVTGTLKAGGGIDWTLGHSRGIGI</sequence>
<evidence type="ECO:0000313" key="2">
    <source>
        <dbReference type="EMBL" id="MBF9151701.1"/>
    </source>
</evidence>
<accession>A0ABS0HIA3</accession>
<dbReference type="Proteomes" id="UP000600799">
    <property type="component" value="Unassembled WGS sequence"/>
</dbReference>
<feature type="region of interest" description="Disordered" evidence="1">
    <location>
        <begin position="1"/>
        <end position="25"/>
    </location>
</feature>
<dbReference type="Pfam" id="PF11843">
    <property type="entry name" value="DUF3363"/>
    <property type="match status" value="2"/>
</dbReference>
<proteinExistence type="predicted"/>
<dbReference type="InterPro" id="IPR021795">
    <property type="entry name" value="DUF3363"/>
</dbReference>
<comment type="caution">
    <text evidence="2">The sequence shown here is derived from an EMBL/GenBank/DDBJ whole genome shotgun (WGS) entry which is preliminary data.</text>
</comment>
<feature type="compositionally biased region" description="Basic and acidic residues" evidence="1">
    <location>
        <begin position="1"/>
        <end position="18"/>
    </location>
</feature>